<dbReference type="GO" id="GO:0005634">
    <property type="term" value="C:nucleus"/>
    <property type="evidence" value="ECO:0007669"/>
    <property type="project" value="TreeGrafter"/>
</dbReference>
<gene>
    <name evidence="2" type="ORF">ILUMI_24847</name>
</gene>
<comment type="caution">
    <text evidence="2">The sequence shown here is derived from an EMBL/GenBank/DDBJ whole genome shotgun (WGS) entry which is preliminary data.</text>
</comment>
<evidence type="ECO:0000313" key="2">
    <source>
        <dbReference type="EMBL" id="KAF2881331.1"/>
    </source>
</evidence>
<proteinExistence type="predicted"/>
<dbReference type="PANTHER" id="PTHR36562">
    <property type="entry name" value="SERINE/ARGININE REPETITIVE MATRIX 2"/>
    <property type="match status" value="1"/>
</dbReference>
<feature type="compositionally biased region" description="Polar residues" evidence="1">
    <location>
        <begin position="383"/>
        <end position="400"/>
    </location>
</feature>
<name>A0A8K0C9H6_IGNLU</name>
<protein>
    <submittedName>
        <fullName evidence="2">Uncharacterized protein</fullName>
    </submittedName>
</protein>
<feature type="compositionally biased region" description="Polar residues" evidence="1">
    <location>
        <begin position="39"/>
        <end position="53"/>
    </location>
</feature>
<dbReference type="InterPro" id="IPR051372">
    <property type="entry name" value="CWC21"/>
</dbReference>
<sequence length="512" mass="57366">MTLAKCKSKVIKDTKEGGDMDLGGIEDEHGHKNLKEGAASTNWRSHTAQSSDTAGALRKSHYSNRSNNMDGSSEHTSDGDTAAADEDGGKLLVIPEKASSFSIHPGRLCKDECSYCFGKFGLFDTPCHIAQMKSFERQEKILKSEKHLTRDSCLCDACYRHVDRKSNTPSYSNKGSKRSNIVAPGPRQNHCHVLGCSQAATDVFRRKWLIKIKKNVCEVVNIDLNNPGLHSIPLCDQHYAAVDVLMVCSMCKRKLARNHIYYLGSEINDVTKALNEERIPVKLEDKPIVCKFCRIFSSIVLKSEEERVGIENEFFTKYRKKLLHFHDIERMDDTEAEEPIPVPTRERLEREPIRRKKKIQKSSNSGGPPVLEPQVDLDKNDQSRVPSDSNSTSKSRSESPSDYMVDYHTLIPSIAMECGSDAEAPKREVPKTVVHPVKKHTLRPESIIKEAVEISKTMKVKNNCDSISRNSAIAVQRLGSNPCISVRQLFPGEEELGLQGNIEFGNVKEKNS</sequence>
<evidence type="ECO:0000256" key="1">
    <source>
        <dbReference type="SAM" id="MobiDB-lite"/>
    </source>
</evidence>
<organism evidence="2 3">
    <name type="scientific">Ignelater luminosus</name>
    <name type="common">Cucubano</name>
    <name type="synonym">Pyrophorus luminosus</name>
    <dbReference type="NCBI Taxonomy" id="2038154"/>
    <lineage>
        <taxon>Eukaryota</taxon>
        <taxon>Metazoa</taxon>
        <taxon>Ecdysozoa</taxon>
        <taxon>Arthropoda</taxon>
        <taxon>Hexapoda</taxon>
        <taxon>Insecta</taxon>
        <taxon>Pterygota</taxon>
        <taxon>Neoptera</taxon>
        <taxon>Endopterygota</taxon>
        <taxon>Coleoptera</taxon>
        <taxon>Polyphaga</taxon>
        <taxon>Elateriformia</taxon>
        <taxon>Elateroidea</taxon>
        <taxon>Elateridae</taxon>
        <taxon>Agrypninae</taxon>
        <taxon>Pyrophorini</taxon>
        <taxon>Ignelater</taxon>
    </lineage>
</organism>
<feature type="region of interest" description="Disordered" evidence="1">
    <location>
        <begin position="1"/>
        <end position="85"/>
    </location>
</feature>
<dbReference type="EMBL" id="VTPC01090754">
    <property type="protein sequence ID" value="KAF2881331.1"/>
    <property type="molecule type" value="Genomic_DNA"/>
</dbReference>
<dbReference type="Proteomes" id="UP000801492">
    <property type="component" value="Unassembled WGS sequence"/>
</dbReference>
<dbReference type="PANTHER" id="PTHR36562:SF5">
    <property type="entry name" value="SERINE_ARGININE REPETITIVE MATRIX 2"/>
    <property type="match status" value="1"/>
</dbReference>
<reference evidence="2" key="1">
    <citation type="submission" date="2019-08" db="EMBL/GenBank/DDBJ databases">
        <title>The genome of the North American firefly Photinus pyralis.</title>
        <authorList>
            <consortium name="Photinus pyralis genome working group"/>
            <person name="Fallon T.R."/>
            <person name="Sander Lower S.E."/>
            <person name="Weng J.-K."/>
        </authorList>
    </citation>
    <scope>NUCLEOTIDE SEQUENCE</scope>
    <source>
        <strain evidence="2">TRF0915ILg1</strain>
        <tissue evidence="2">Whole body</tissue>
    </source>
</reference>
<keyword evidence="3" id="KW-1185">Reference proteome</keyword>
<accession>A0A8K0C9H6</accession>
<dbReference type="OrthoDB" id="249703at2759"/>
<dbReference type="AlphaFoldDB" id="A0A8K0C9H6"/>
<feature type="compositionally biased region" description="Basic and acidic residues" evidence="1">
    <location>
        <begin position="26"/>
        <end position="35"/>
    </location>
</feature>
<feature type="region of interest" description="Disordered" evidence="1">
    <location>
        <begin position="334"/>
        <end position="403"/>
    </location>
</feature>
<evidence type="ECO:0000313" key="3">
    <source>
        <dbReference type="Proteomes" id="UP000801492"/>
    </source>
</evidence>